<dbReference type="GO" id="GO:0009898">
    <property type="term" value="C:cytoplasmic side of plasma membrane"/>
    <property type="evidence" value="ECO:0007669"/>
    <property type="project" value="TreeGrafter"/>
</dbReference>
<feature type="compositionally biased region" description="Basic and acidic residues" evidence="1">
    <location>
        <begin position="425"/>
        <end position="468"/>
    </location>
</feature>
<dbReference type="GO" id="GO:0032511">
    <property type="term" value="P:late endosome to vacuole transport via multivesicular body sorting pathway"/>
    <property type="evidence" value="ECO:0007669"/>
    <property type="project" value="TreeGrafter"/>
</dbReference>
<dbReference type="AlphaFoldDB" id="A0A9W4KE14"/>
<reference evidence="2" key="1">
    <citation type="submission" date="2021-07" db="EMBL/GenBank/DDBJ databases">
        <authorList>
            <person name="Branca A.L. A."/>
        </authorList>
    </citation>
    <scope>NUCLEOTIDE SEQUENCE</scope>
</reference>
<feature type="region of interest" description="Disordered" evidence="1">
    <location>
        <begin position="425"/>
        <end position="470"/>
    </location>
</feature>
<dbReference type="Gene3D" id="6.10.140.1230">
    <property type="match status" value="1"/>
</dbReference>
<feature type="compositionally biased region" description="Low complexity" evidence="1">
    <location>
        <begin position="60"/>
        <end position="74"/>
    </location>
</feature>
<dbReference type="Proteomes" id="UP001154252">
    <property type="component" value="Unassembled WGS sequence"/>
</dbReference>
<dbReference type="GO" id="GO:0005771">
    <property type="term" value="C:multivesicular body"/>
    <property type="evidence" value="ECO:0007669"/>
    <property type="project" value="TreeGrafter"/>
</dbReference>
<feature type="region of interest" description="Disordered" evidence="1">
    <location>
        <begin position="60"/>
        <end position="89"/>
    </location>
</feature>
<protein>
    <recommendedName>
        <fullName evidence="4">SNF7 family protein</fullName>
    </recommendedName>
</protein>
<comment type="caution">
    <text evidence="2">The sequence shown here is derived from an EMBL/GenBank/DDBJ whole genome shotgun (WGS) entry which is preliminary data.</text>
</comment>
<dbReference type="InterPro" id="IPR005024">
    <property type="entry name" value="Snf7_fam"/>
</dbReference>
<dbReference type="GO" id="GO:0006900">
    <property type="term" value="P:vesicle budding from membrane"/>
    <property type="evidence" value="ECO:0007669"/>
    <property type="project" value="TreeGrafter"/>
</dbReference>
<accession>A0A9W4KE14</accession>
<evidence type="ECO:0000313" key="3">
    <source>
        <dbReference type="Proteomes" id="UP001154252"/>
    </source>
</evidence>
<evidence type="ECO:0000313" key="2">
    <source>
        <dbReference type="EMBL" id="CAG8903551.1"/>
    </source>
</evidence>
<name>A0A9W4KE14_9EURO</name>
<organism evidence="2 3">
    <name type="scientific">Penicillium egyptiacum</name>
    <dbReference type="NCBI Taxonomy" id="1303716"/>
    <lineage>
        <taxon>Eukaryota</taxon>
        <taxon>Fungi</taxon>
        <taxon>Dikarya</taxon>
        <taxon>Ascomycota</taxon>
        <taxon>Pezizomycotina</taxon>
        <taxon>Eurotiomycetes</taxon>
        <taxon>Eurotiomycetidae</taxon>
        <taxon>Eurotiales</taxon>
        <taxon>Aspergillaceae</taxon>
        <taxon>Penicillium</taxon>
    </lineage>
</organism>
<dbReference type="EMBL" id="CAJVRC010000882">
    <property type="protein sequence ID" value="CAG8903551.1"/>
    <property type="molecule type" value="Genomic_DNA"/>
</dbReference>
<evidence type="ECO:0008006" key="4">
    <source>
        <dbReference type="Google" id="ProtNLM"/>
    </source>
</evidence>
<sequence length="492" mass="53959">MTPSALSTRFKNTTCPTICLENRLPSLYSDFTPQKKTNPDGYAVNVAAWEQALNRAAKRGYTSSRGVRTRSGSTISAQSGTAPAKRKKTDHLILRTDESLLRDLESPEWGRPVALGTVFDETVRKGSMIPLPVYKTTAGLLQKKSQWKLIDPGVLSPWNVMSWGARQLKGFVVGSESDLAPKLQVQELVLIENLQEAADLAVKKATGSYSSKLDLIYSRESFVEEFAAVLNDATELSDADFDVLLLYLSRDSGAIAYDGRTIKFKSADESAEVTQQDRTIASIKTLVSTMSKQVTSLEAKIAELTASAKTALVNKNRISALSAVRSKKLAEHNLQQRFNTLMQLEEVYSKIEQAAGQVDMMQVMQASTGVLRGLHTQIGGAERVEDIVEELREEMSKVDEVGSIMNEAGPVIDEGEIDDELAAMEKSDREAREKEEAAVTESRLAELDSVKQASDEASRQARAAKDADSALADNIIDRLSNMSVEDRPMQAN</sequence>
<dbReference type="OrthoDB" id="10250120at2759"/>
<dbReference type="PANTHER" id="PTHR22761">
    <property type="entry name" value="CHARGED MULTIVESICULAR BODY PROTEIN"/>
    <property type="match status" value="1"/>
</dbReference>
<gene>
    <name evidence="2" type="ORF">PEGY_LOCUS7379</name>
</gene>
<keyword evidence="3" id="KW-1185">Reference proteome</keyword>
<dbReference type="GO" id="GO:0000815">
    <property type="term" value="C:ESCRT III complex"/>
    <property type="evidence" value="ECO:0007669"/>
    <property type="project" value="TreeGrafter"/>
</dbReference>
<proteinExistence type="predicted"/>
<dbReference type="PANTHER" id="PTHR22761:SF18">
    <property type="entry name" value="SORTING PROTEIN SNF7 FAMILY PROTEIN, PUTATIVE (AFU_ORTHOLOGUE AFUA_2G16692)-RELATED"/>
    <property type="match status" value="1"/>
</dbReference>
<evidence type="ECO:0000256" key="1">
    <source>
        <dbReference type="SAM" id="MobiDB-lite"/>
    </source>
</evidence>
<dbReference type="Pfam" id="PF03357">
    <property type="entry name" value="Snf7"/>
    <property type="match status" value="1"/>
</dbReference>